<sequence>MGIFLKRYIFFCIVIFSASFLFSQETEDDVITVDAEKIEQTIDDAVEQKKVITTDDIRKSGSKTVGDALKTLPDVAVNAATAGNANESVTMQGLGNGYVKIMIDGVSVSTDISGSTPIFQIPIENIERIEVIKGADSVLYGSDAMGGAINIITKRGRSDSEKQDSQDAEKTKLKIAGGITEEVGFMPLILGWKNYAAGNLTVSGKHISNTLIGSFDFNPGREKKTEDALAGKITYYEDTKKILGFVRDTLTWNDVWGSVGAYTVYTGSHQISNYTKTGLDKGADMTYTTHRGEFGLTGKYIFDEKLYVDSFLAGKLYFMETVYNVKAGLHSSSTGTHSNSSDVESDTRVHWTPNTINDITLGANADLESMSGTSFEKRKYALETALFAQDSIALFDAKLTLVPGVRFDVSPSVQGSSALFMATPKFGIKYNPTEKTALRFSYGMGYKIPSLKEKHWIFRHSYAPGAGNFILYGNPNLVPEKSHSFNIGVEQNVKNLFKVSAGGYFNYILDLIDSVVTDASSSPQKREYRNVDKAMTYGGDISISSDMDRLNVKVGYAYTGAKFFDKDTAGWENLALRVPHRLTAHVAYRIPVIETTAALNVQWNSPQLLTAKSGYYTPDYCMVGFDVSKKFLDEKLEVYVGVDNMLNNIHFVKGTNGETQKKYYGLADGIGVRIGGKYNFGK</sequence>
<keyword evidence="5 12" id="KW-0732">Signal</keyword>
<dbReference type="GO" id="GO:0044718">
    <property type="term" value="P:siderophore transmembrane transport"/>
    <property type="evidence" value="ECO:0007669"/>
    <property type="project" value="TreeGrafter"/>
</dbReference>
<dbReference type="InterPro" id="IPR000531">
    <property type="entry name" value="Beta-barrel_TonB"/>
</dbReference>
<dbReference type="PANTHER" id="PTHR30069:SF29">
    <property type="entry name" value="HEMOGLOBIN AND HEMOGLOBIN-HAPTOGLOBIN-BINDING PROTEIN 1-RELATED"/>
    <property type="match status" value="1"/>
</dbReference>
<proteinExistence type="inferred from homology"/>
<keyword evidence="7 10" id="KW-0472">Membrane</keyword>
<dbReference type="CDD" id="cd01347">
    <property type="entry name" value="ligand_gated_channel"/>
    <property type="match status" value="1"/>
</dbReference>
<feature type="signal peptide" evidence="12">
    <location>
        <begin position="1"/>
        <end position="23"/>
    </location>
</feature>
<dbReference type="SUPFAM" id="SSF56935">
    <property type="entry name" value="Porins"/>
    <property type="match status" value="1"/>
</dbReference>
<evidence type="ECO:0000256" key="4">
    <source>
        <dbReference type="ARBA" id="ARBA00022692"/>
    </source>
</evidence>
<keyword evidence="9 10" id="KW-0998">Cell outer membrane</keyword>
<evidence type="ECO:0000256" key="2">
    <source>
        <dbReference type="ARBA" id="ARBA00022448"/>
    </source>
</evidence>
<dbReference type="Gene3D" id="2.170.130.10">
    <property type="entry name" value="TonB-dependent receptor, plug domain"/>
    <property type="match status" value="1"/>
</dbReference>
<keyword evidence="2 10" id="KW-0813">Transport</keyword>
<accession>A0A975F4C3</accession>
<evidence type="ECO:0000256" key="7">
    <source>
        <dbReference type="ARBA" id="ARBA00023136"/>
    </source>
</evidence>
<evidence type="ECO:0000256" key="10">
    <source>
        <dbReference type="PROSITE-ProRule" id="PRU01360"/>
    </source>
</evidence>
<dbReference type="InterPro" id="IPR039426">
    <property type="entry name" value="TonB-dep_rcpt-like"/>
</dbReference>
<evidence type="ECO:0000259" key="14">
    <source>
        <dbReference type="Pfam" id="PF07715"/>
    </source>
</evidence>
<dbReference type="InterPro" id="IPR036942">
    <property type="entry name" value="Beta-barrel_TonB_sf"/>
</dbReference>
<evidence type="ECO:0000256" key="5">
    <source>
        <dbReference type="ARBA" id="ARBA00022729"/>
    </source>
</evidence>
<dbReference type="Proteomes" id="UP000671908">
    <property type="component" value="Chromosome"/>
</dbReference>
<dbReference type="Pfam" id="PF07715">
    <property type="entry name" value="Plug"/>
    <property type="match status" value="1"/>
</dbReference>
<organism evidence="15 16">
    <name type="scientific">Treponema parvum</name>
    <dbReference type="NCBI Taxonomy" id="138851"/>
    <lineage>
        <taxon>Bacteria</taxon>
        <taxon>Pseudomonadati</taxon>
        <taxon>Spirochaetota</taxon>
        <taxon>Spirochaetia</taxon>
        <taxon>Spirochaetales</taxon>
        <taxon>Treponemataceae</taxon>
        <taxon>Treponema</taxon>
    </lineage>
</organism>
<evidence type="ECO:0000256" key="12">
    <source>
        <dbReference type="SAM" id="SignalP"/>
    </source>
</evidence>
<dbReference type="PROSITE" id="PS52016">
    <property type="entry name" value="TONB_DEPENDENT_REC_3"/>
    <property type="match status" value="1"/>
</dbReference>
<evidence type="ECO:0000313" key="16">
    <source>
        <dbReference type="Proteomes" id="UP000671908"/>
    </source>
</evidence>
<reference evidence="15 16" key="1">
    <citation type="journal article" date="2021" name="Microbiol. Resour. Announc.">
        <title>Complete Genome Sequences of Three Human Oral Treponema parvum Isolates.</title>
        <authorList>
            <person name="Zeng H."/>
            <person name="Watt R.M."/>
        </authorList>
    </citation>
    <scope>NUCLEOTIDE SEQUENCE [LARGE SCALE GENOMIC DNA]</scope>
    <source>
        <strain evidence="15 16">ATCC 700770</strain>
    </source>
</reference>
<keyword evidence="3 10" id="KW-1134">Transmembrane beta strand</keyword>
<dbReference type="AlphaFoldDB" id="A0A975F4C3"/>
<evidence type="ECO:0000259" key="13">
    <source>
        <dbReference type="Pfam" id="PF00593"/>
    </source>
</evidence>
<evidence type="ECO:0000256" key="6">
    <source>
        <dbReference type="ARBA" id="ARBA00023077"/>
    </source>
</evidence>
<dbReference type="GO" id="GO:0015344">
    <property type="term" value="F:siderophore uptake transmembrane transporter activity"/>
    <property type="evidence" value="ECO:0007669"/>
    <property type="project" value="TreeGrafter"/>
</dbReference>
<protein>
    <submittedName>
        <fullName evidence="15">TonB-dependent receptor</fullName>
    </submittedName>
</protein>
<evidence type="ECO:0000313" key="15">
    <source>
        <dbReference type="EMBL" id="QTQ13794.1"/>
    </source>
</evidence>
<feature type="domain" description="TonB-dependent receptor plug" evidence="14">
    <location>
        <begin position="46"/>
        <end position="148"/>
    </location>
</feature>
<comment type="similarity">
    <text evidence="10 11">Belongs to the TonB-dependent receptor family.</text>
</comment>
<feature type="domain" description="TonB-dependent receptor-like beta-barrel" evidence="13">
    <location>
        <begin position="228"/>
        <end position="644"/>
    </location>
</feature>
<dbReference type="Pfam" id="PF00593">
    <property type="entry name" value="TonB_dep_Rec_b-barrel"/>
    <property type="match status" value="1"/>
</dbReference>
<evidence type="ECO:0000256" key="1">
    <source>
        <dbReference type="ARBA" id="ARBA00004571"/>
    </source>
</evidence>
<evidence type="ECO:0000256" key="8">
    <source>
        <dbReference type="ARBA" id="ARBA00023170"/>
    </source>
</evidence>
<keyword evidence="8 15" id="KW-0675">Receptor</keyword>
<dbReference type="PANTHER" id="PTHR30069">
    <property type="entry name" value="TONB-DEPENDENT OUTER MEMBRANE RECEPTOR"/>
    <property type="match status" value="1"/>
</dbReference>
<feature type="chain" id="PRO_5036918508" evidence="12">
    <location>
        <begin position="24"/>
        <end position="682"/>
    </location>
</feature>
<dbReference type="Gene3D" id="2.40.170.20">
    <property type="entry name" value="TonB-dependent receptor, beta-barrel domain"/>
    <property type="match status" value="1"/>
</dbReference>
<evidence type="ECO:0000256" key="3">
    <source>
        <dbReference type="ARBA" id="ARBA00022452"/>
    </source>
</evidence>
<keyword evidence="4 10" id="KW-0812">Transmembrane</keyword>
<keyword evidence="6 11" id="KW-0798">TonB box</keyword>
<keyword evidence="16" id="KW-1185">Reference proteome</keyword>
<evidence type="ECO:0000256" key="11">
    <source>
        <dbReference type="RuleBase" id="RU003357"/>
    </source>
</evidence>
<dbReference type="InterPro" id="IPR012910">
    <property type="entry name" value="Plug_dom"/>
</dbReference>
<dbReference type="KEGG" id="tpav:HRQ91_04600"/>
<gene>
    <name evidence="15" type="ORF">HRQ91_04600</name>
</gene>
<dbReference type="EMBL" id="CP054142">
    <property type="protein sequence ID" value="QTQ13794.1"/>
    <property type="molecule type" value="Genomic_DNA"/>
</dbReference>
<dbReference type="InterPro" id="IPR037066">
    <property type="entry name" value="Plug_dom_sf"/>
</dbReference>
<dbReference type="GO" id="GO:0009279">
    <property type="term" value="C:cell outer membrane"/>
    <property type="evidence" value="ECO:0007669"/>
    <property type="project" value="UniProtKB-SubCell"/>
</dbReference>
<comment type="subcellular location">
    <subcellularLocation>
        <location evidence="1 10">Cell outer membrane</location>
        <topology evidence="1 10">Multi-pass membrane protein</topology>
    </subcellularLocation>
</comment>
<name>A0A975F4C3_9SPIR</name>
<evidence type="ECO:0000256" key="9">
    <source>
        <dbReference type="ARBA" id="ARBA00023237"/>
    </source>
</evidence>